<feature type="disulfide bond" evidence="18">
    <location>
        <begin position="203"/>
        <end position="228"/>
    </location>
</feature>
<dbReference type="GO" id="GO:0006979">
    <property type="term" value="P:response to oxidative stress"/>
    <property type="evidence" value="ECO:0007669"/>
    <property type="project" value="UniProtKB-UniRule"/>
</dbReference>
<evidence type="ECO:0000256" key="19">
    <source>
        <dbReference type="RuleBase" id="RU362060"/>
    </source>
</evidence>
<feature type="domain" description="Plant heme peroxidase family profile" evidence="20">
    <location>
        <begin position="27"/>
        <end position="323"/>
    </location>
</feature>
<feature type="binding site" evidence="16">
    <location>
        <position position="72"/>
    </location>
    <ligand>
        <name>Ca(2+)</name>
        <dbReference type="ChEBI" id="CHEBI:29108"/>
        <label>1</label>
    </ligand>
</feature>
<dbReference type="InterPro" id="IPR000823">
    <property type="entry name" value="Peroxidase_pln"/>
</dbReference>
<evidence type="ECO:0000313" key="22">
    <source>
        <dbReference type="Proteomes" id="UP000825729"/>
    </source>
</evidence>
<evidence type="ECO:0000256" key="8">
    <source>
        <dbReference type="ARBA" id="ARBA00022729"/>
    </source>
</evidence>
<gene>
    <name evidence="21" type="ORF">H6P81_006500</name>
</gene>
<dbReference type="InterPro" id="IPR019794">
    <property type="entry name" value="Peroxidases_AS"/>
</dbReference>
<feature type="active site" description="Proton acceptor" evidence="14">
    <location>
        <position position="68"/>
    </location>
</feature>
<dbReference type="EMBL" id="JAINDJ010000003">
    <property type="protein sequence ID" value="KAG9453596.1"/>
    <property type="molecule type" value="Genomic_DNA"/>
</dbReference>
<evidence type="ECO:0000256" key="9">
    <source>
        <dbReference type="ARBA" id="ARBA00022837"/>
    </source>
</evidence>
<dbReference type="PROSITE" id="PS00436">
    <property type="entry name" value="PEROXIDASE_2"/>
    <property type="match status" value="1"/>
</dbReference>
<feature type="binding site" evidence="16">
    <location>
        <position position="197"/>
    </location>
    <ligand>
        <name>Ca(2+)</name>
        <dbReference type="ChEBI" id="CHEBI:29108"/>
        <label>2</label>
    </ligand>
</feature>
<dbReference type="Gene3D" id="1.10.520.10">
    <property type="match status" value="1"/>
</dbReference>
<evidence type="ECO:0000256" key="5">
    <source>
        <dbReference type="ARBA" id="ARBA00022559"/>
    </source>
</evidence>
<evidence type="ECO:0000259" key="20">
    <source>
        <dbReference type="PROSITE" id="PS50873"/>
    </source>
</evidence>
<evidence type="ECO:0000256" key="18">
    <source>
        <dbReference type="PIRSR" id="PIRSR600823-5"/>
    </source>
</evidence>
<feature type="disulfide bond" evidence="18">
    <location>
        <begin position="37"/>
        <end position="117"/>
    </location>
</feature>
<evidence type="ECO:0000256" key="12">
    <source>
        <dbReference type="ARBA" id="ARBA00023157"/>
    </source>
</evidence>
<accession>A0AAV7F096</accession>
<evidence type="ECO:0000256" key="4">
    <source>
        <dbReference type="ARBA" id="ARBA00012313"/>
    </source>
</evidence>
<protein>
    <recommendedName>
        <fullName evidence="4 19">Peroxidase</fullName>
        <ecNumber evidence="4 19">1.11.1.7</ecNumber>
    </recommendedName>
</protein>
<evidence type="ECO:0000256" key="7">
    <source>
        <dbReference type="ARBA" id="ARBA00022723"/>
    </source>
</evidence>
<dbReference type="GO" id="GO:0005576">
    <property type="term" value="C:extracellular region"/>
    <property type="evidence" value="ECO:0007669"/>
    <property type="project" value="UniProtKB-SubCell"/>
</dbReference>
<comment type="cofactor">
    <cofactor evidence="16 19">
        <name>heme b</name>
        <dbReference type="ChEBI" id="CHEBI:60344"/>
    </cofactor>
    <text evidence="16 19">Binds 1 heme b (iron(II)-protoporphyrin IX) group per subunit.</text>
</comment>
<dbReference type="InterPro" id="IPR033905">
    <property type="entry name" value="Secretory_peroxidase"/>
</dbReference>
<organism evidence="21 22">
    <name type="scientific">Aristolochia fimbriata</name>
    <name type="common">White veined hardy Dutchman's pipe vine</name>
    <dbReference type="NCBI Taxonomy" id="158543"/>
    <lineage>
        <taxon>Eukaryota</taxon>
        <taxon>Viridiplantae</taxon>
        <taxon>Streptophyta</taxon>
        <taxon>Embryophyta</taxon>
        <taxon>Tracheophyta</taxon>
        <taxon>Spermatophyta</taxon>
        <taxon>Magnoliopsida</taxon>
        <taxon>Magnoliidae</taxon>
        <taxon>Piperales</taxon>
        <taxon>Aristolochiaceae</taxon>
        <taxon>Aristolochia</taxon>
    </lineage>
</organism>
<feature type="binding site" evidence="16">
    <location>
        <position position="74"/>
    </location>
    <ligand>
        <name>Ca(2+)</name>
        <dbReference type="ChEBI" id="CHEBI:29108"/>
        <label>1</label>
    </ligand>
</feature>
<dbReference type="GO" id="GO:0020037">
    <property type="term" value="F:heme binding"/>
    <property type="evidence" value="ECO:0007669"/>
    <property type="project" value="UniProtKB-UniRule"/>
</dbReference>
<dbReference type="Pfam" id="PF00141">
    <property type="entry name" value="peroxidase"/>
    <property type="match status" value="1"/>
</dbReference>
<keyword evidence="19" id="KW-0376">Hydrogen peroxide</keyword>
<dbReference type="GO" id="GO:0042744">
    <property type="term" value="P:hydrogen peroxide catabolic process"/>
    <property type="evidence" value="ECO:0007669"/>
    <property type="project" value="UniProtKB-KW"/>
</dbReference>
<name>A0AAV7F096_ARIFI</name>
<dbReference type="EC" id="1.11.1.7" evidence="4 19"/>
<dbReference type="Gene3D" id="1.10.420.10">
    <property type="entry name" value="Peroxidase, domain 2"/>
    <property type="match status" value="1"/>
</dbReference>
<evidence type="ECO:0000256" key="3">
    <source>
        <dbReference type="ARBA" id="ARBA00006873"/>
    </source>
</evidence>
<comment type="catalytic activity">
    <reaction evidence="1 19">
        <text>2 a phenolic donor + H2O2 = 2 a phenolic radical donor + 2 H2O</text>
        <dbReference type="Rhea" id="RHEA:56136"/>
        <dbReference type="ChEBI" id="CHEBI:15377"/>
        <dbReference type="ChEBI" id="CHEBI:16240"/>
        <dbReference type="ChEBI" id="CHEBI:139520"/>
        <dbReference type="ChEBI" id="CHEBI:139521"/>
        <dbReference type="EC" id="1.11.1.7"/>
    </reaction>
</comment>
<dbReference type="CDD" id="cd00693">
    <property type="entry name" value="secretory_peroxidase"/>
    <property type="match status" value="1"/>
</dbReference>
<evidence type="ECO:0000256" key="11">
    <source>
        <dbReference type="ARBA" id="ARBA00023004"/>
    </source>
</evidence>
<feature type="chain" id="PRO_5043112006" description="Peroxidase" evidence="19">
    <location>
        <begin position="25"/>
        <end position="323"/>
    </location>
</feature>
<evidence type="ECO:0000256" key="2">
    <source>
        <dbReference type="ARBA" id="ARBA00004613"/>
    </source>
</evidence>
<dbReference type="Proteomes" id="UP000825729">
    <property type="component" value="Unassembled WGS sequence"/>
</dbReference>
<feature type="site" description="Transition state stabilizer" evidence="17">
    <location>
        <position position="64"/>
    </location>
</feature>
<feature type="binding site" evidence="16">
    <location>
        <position position="242"/>
    </location>
    <ligand>
        <name>Ca(2+)</name>
        <dbReference type="ChEBI" id="CHEBI:29108"/>
        <label>2</label>
    </ligand>
</feature>
<dbReference type="PROSITE" id="PS00435">
    <property type="entry name" value="PEROXIDASE_1"/>
    <property type="match status" value="1"/>
</dbReference>
<dbReference type="InterPro" id="IPR002016">
    <property type="entry name" value="Haem_peroxidase"/>
</dbReference>
<dbReference type="InterPro" id="IPR019793">
    <property type="entry name" value="Peroxidases_heam-ligand_BS"/>
</dbReference>
<keyword evidence="5 19" id="KW-0575">Peroxidase</keyword>
<comment type="subcellular location">
    <subcellularLocation>
        <location evidence="2 19">Secreted</location>
    </subcellularLocation>
</comment>
<keyword evidence="12 18" id="KW-1015">Disulfide bond</keyword>
<feature type="binding site" evidence="16">
    <location>
        <position position="76"/>
    </location>
    <ligand>
        <name>Ca(2+)</name>
        <dbReference type="ChEBI" id="CHEBI:29108"/>
        <label>1</label>
    </ligand>
</feature>
<keyword evidence="22" id="KW-1185">Reference proteome</keyword>
<dbReference type="PROSITE" id="PS50873">
    <property type="entry name" value="PEROXIDASE_4"/>
    <property type="match status" value="1"/>
</dbReference>
<comment type="similarity">
    <text evidence="19">Belongs to the peroxidase family. Classical plant (class III) peroxidase subfamily.</text>
</comment>
<dbReference type="SUPFAM" id="SSF48113">
    <property type="entry name" value="Heme-dependent peroxidases"/>
    <property type="match status" value="1"/>
</dbReference>
<dbReference type="FunFam" id="1.10.520.10:FF:000009">
    <property type="entry name" value="Peroxidase"/>
    <property type="match status" value="1"/>
</dbReference>
<evidence type="ECO:0000256" key="17">
    <source>
        <dbReference type="PIRSR" id="PIRSR600823-4"/>
    </source>
</evidence>
<feature type="binding site" evidence="16">
    <location>
        <position position="249"/>
    </location>
    <ligand>
        <name>Ca(2+)</name>
        <dbReference type="ChEBI" id="CHEBI:29108"/>
        <label>2</label>
    </ligand>
</feature>
<evidence type="ECO:0000256" key="15">
    <source>
        <dbReference type="PIRSR" id="PIRSR600823-2"/>
    </source>
</evidence>
<keyword evidence="19" id="KW-0964">Secreted</keyword>
<feature type="signal peptide" evidence="19">
    <location>
        <begin position="1"/>
        <end position="24"/>
    </location>
</feature>
<feature type="binding site" evidence="16">
    <location>
        <position position="90"/>
    </location>
    <ligand>
        <name>Ca(2+)</name>
        <dbReference type="ChEBI" id="CHEBI:29108"/>
        <label>1</label>
    </ligand>
</feature>
<dbReference type="InterPro" id="IPR010255">
    <property type="entry name" value="Haem_peroxidase_sf"/>
</dbReference>
<keyword evidence="7 16" id="KW-0479">Metal-binding</keyword>
<dbReference type="PANTHER" id="PTHR31388:SF123">
    <property type="entry name" value="PEROXIDASE RIP1"/>
    <property type="match status" value="1"/>
</dbReference>
<feature type="binding site" description="axial binding residue" evidence="16">
    <location>
        <position position="196"/>
    </location>
    <ligand>
        <name>heme b</name>
        <dbReference type="ChEBI" id="CHEBI:60344"/>
    </ligand>
    <ligandPart>
        <name>Fe</name>
        <dbReference type="ChEBI" id="CHEBI:18248"/>
    </ligandPart>
</feature>
<dbReference type="GO" id="GO:0140825">
    <property type="term" value="F:lactoperoxidase activity"/>
    <property type="evidence" value="ECO:0007669"/>
    <property type="project" value="UniProtKB-EC"/>
</dbReference>
<comment type="function">
    <text evidence="19">Removal of H(2)O(2), oxidation of toxic reductants, biosynthesis and degradation of lignin, suberization, auxin catabolism, response to environmental stresses such as wounding, pathogen attack and oxidative stress.</text>
</comment>
<feature type="binding site" evidence="16">
    <location>
        <position position="78"/>
    </location>
    <ligand>
        <name>Ca(2+)</name>
        <dbReference type="ChEBI" id="CHEBI:29108"/>
        <label>1</label>
    </ligand>
</feature>
<sequence length="323" mass="34631">MGFQIRIPFFFCFLVMASTSILEAKSQLSSSYYDQACPQALPTIKTIVEQAIEREPRMGASLLRLHFHDCFVEGCDGSILLDDAGEFTGEKTALPNQNSVRGYEVIDEIKAAVDSACSGSVVSCADILAVAARDSVVALGGVSYEVPLGRRDARTASKDAANNEIPAPFFSFSALLSSFQAKGLTLEDLVVLSGAHTIGLAHCAAFRSRIYNDTNIDSAFAATLQPQCPPSAGGDGNTSPLDASTTRFDTVYYSDLLQGKGLLHSDQELFKGDGSASDGLVRYYSENQRAFWADFGVAMIKMGNMGPLNGADGEVRLNCRKIN</sequence>
<keyword evidence="11 16" id="KW-0408">Iron</keyword>
<dbReference type="GO" id="GO:0046872">
    <property type="term" value="F:metal ion binding"/>
    <property type="evidence" value="ECO:0007669"/>
    <property type="project" value="UniProtKB-UniRule"/>
</dbReference>
<comment type="similarity">
    <text evidence="3">Belongs to the peroxidase family. Ascorbate peroxidase subfamily.</text>
</comment>
<feature type="binding site" evidence="16">
    <location>
        <position position="69"/>
    </location>
    <ligand>
        <name>Ca(2+)</name>
        <dbReference type="ChEBI" id="CHEBI:29108"/>
        <label>1</label>
    </ligand>
</feature>
<dbReference type="FunFam" id="1.10.420.10:FF:000006">
    <property type="entry name" value="Peroxidase"/>
    <property type="match status" value="1"/>
</dbReference>
<evidence type="ECO:0000256" key="6">
    <source>
        <dbReference type="ARBA" id="ARBA00022617"/>
    </source>
</evidence>
<keyword evidence="9 16" id="KW-0106">Calcium</keyword>
<dbReference type="AlphaFoldDB" id="A0AAV7F096"/>
<keyword evidence="13" id="KW-0325">Glycoprotein</keyword>
<feature type="binding site" evidence="16">
    <location>
        <position position="245"/>
    </location>
    <ligand>
        <name>Ca(2+)</name>
        <dbReference type="ChEBI" id="CHEBI:29108"/>
        <label>2</label>
    </ligand>
</feature>
<reference evidence="21 22" key="1">
    <citation type="submission" date="2021-07" db="EMBL/GenBank/DDBJ databases">
        <title>The Aristolochia fimbriata genome: insights into angiosperm evolution, floral development and chemical biosynthesis.</title>
        <authorList>
            <person name="Jiao Y."/>
        </authorList>
    </citation>
    <scope>NUCLEOTIDE SEQUENCE [LARGE SCALE GENOMIC DNA]</scope>
    <source>
        <strain evidence="21">IBCAS-2021</strain>
        <tissue evidence="21">Leaf</tissue>
    </source>
</reference>
<evidence type="ECO:0000313" key="21">
    <source>
        <dbReference type="EMBL" id="KAG9453596.1"/>
    </source>
</evidence>
<evidence type="ECO:0000256" key="14">
    <source>
        <dbReference type="PIRSR" id="PIRSR600823-1"/>
    </source>
</evidence>
<evidence type="ECO:0000256" key="10">
    <source>
        <dbReference type="ARBA" id="ARBA00023002"/>
    </source>
</evidence>
<keyword evidence="10 19" id="KW-0560">Oxidoreductase</keyword>
<comment type="caution">
    <text evidence="21">The sequence shown here is derived from an EMBL/GenBank/DDBJ whole genome shotgun (WGS) entry which is preliminary data.</text>
</comment>
<dbReference type="PRINTS" id="PR00461">
    <property type="entry name" value="PLPEROXIDASE"/>
</dbReference>
<keyword evidence="6 19" id="KW-0349">Heme</keyword>
<evidence type="ECO:0000256" key="13">
    <source>
        <dbReference type="ARBA" id="ARBA00023180"/>
    </source>
</evidence>
<proteinExistence type="inferred from homology"/>
<dbReference type="PRINTS" id="PR00458">
    <property type="entry name" value="PEROXIDASE"/>
</dbReference>
<feature type="disulfide bond" evidence="18">
    <location>
        <begin position="124"/>
        <end position="319"/>
    </location>
</feature>
<feature type="disulfide bond" evidence="18">
    <location>
        <begin position="70"/>
        <end position="75"/>
    </location>
</feature>
<dbReference type="PANTHER" id="PTHR31388">
    <property type="entry name" value="PEROXIDASE 72-RELATED"/>
    <property type="match status" value="1"/>
</dbReference>
<keyword evidence="8 19" id="KW-0732">Signal</keyword>
<comment type="cofactor">
    <cofactor evidence="16 19">
        <name>Ca(2+)</name>
        <dbReference type="ChEBI" id="CHEBI:29108"/>
    </cofactor>
    <text evidence="16 19">Binds 2 calcium ions per subunit.</text>
</comment>
<evidence type="ECO:0000256" key="1">
    <source>
        <dbReference type="ARBA" id="ARBA00000189"/>
    </source>
</evidence>
<feature type="binding site" evidence="15">
    <location>
        <position position="166"/>
    </location>
    <ligand>
        <name>substrate</name>
    </ligand>
</feature>
<evidence type="ECO:0000256" key="16">
    <source>
        <dbReference type="PIRSR" id="PIRSR600823-3"/>
    </source>
</evidence>